<dbReference type="GO" id="GO:0043103">
    <property type="term" value="P:hypoxanthine salvage"/>
    <property type="evidence" value="ECO:0007669"/>
    <property type="project" value="TreeGrafter"/>
</dbReference>
<sequence length="891" mass="102175">MTDTTYATGPSLSLHIELSKQDELYDLHTHLMGMGNADFWINTILLNETILPTNKHFEDDVIRKRLGPLIWDKNSNVFYGREHVATVVYNLREDPNGPTYIPGSVHKAIFDELHIQELGREMDHLGISFKEDFSYDVVLKREDLKKAFSLSNSNSDVVQVILEERLGVYEQTESYRSPFKHWIIFNARKQKMEIVCGMTVEELRKLIDGESAMEHIYNPVQHDARAHIINAFSMCNDDGTLPRSIDYHSFRGQFTPEFYPRHFALKDSLYEQRLDLLALLLQHVLQRYQTCSPPVTYCEFSVGVGDLSKPWIFDIFSSFPSQSDISKSEERSHPICSTSFGKLIQEFPWLKPKFAHCVTYRFLAGFNRQCINLTDVDKNDAANSNPANNNLANNDLDDNEIKQYKQEEAIQLLAKAPQEAIHRMLSEIVKSKKRESSTRFESLEKELKKLDDIEKKYANFYHWVVGLDLCGDELGYPYCPFVSTKFIEHVNKVRNANDGNPNYGLRIHGGENVAAVNSTLPGYHLFVSHMYIVVLSIQYLQQELKHGIRIGHGVAFDIILNYNEEKKNQSQRKSSVLMAEMKRILKKILKTIPLEVNITSNYYLLGQSVRRGNGKETHSLKTFFDFGIPIVLSTDNDGIWPIDQCILKHVGHHSVAAEFCRAIYSGIIINEGNLGNVIKNSKTYCFDKELGTLRKTDTKKKEPEEEFQIPMVVLHPKLISYIMKTFYKVAPVNGNNPFYEYCKARNGELTDDKYELSDEKCISLAPVALAITYLTHSEWAQLNSCKLEYDIMFANSQNNQSKNFETVRKECKNIYNKFMKGNVINLTADHDMTITEDGNSFTSVKFMSIPPSSEISTLKQIAEKVTQSENKVSIIFGFCSTLDIKETVKYL</sequence>
<dbReference type="EMBL" id="CAJNRG010019069">
    <property type="protein sequence ID" value="CAF2268490.1"/>
    <property type="molecule type" value="Genomic_DNA"/>
</dbReference>
<dbReference type="AlphaFoldDB" id="A0A817ANM7"/>
<evidence type="ECO:0000313" key="3">
    <source>
        <dbReference type="Proteomes" id="UP000663887"/>
    </source>
</evidence>
<name>A0A817ANM7_9BILA</name>
<dbReference type="InterPro" id="IPR006330">
    <property type="entry name" value="Ado/ade_deaminase"/>
</dbReference>
<dbReference type="GO" id="GO:0046103">
    <property type="term" value="P:inosine biosynthetic process"/>
    <property type="evidence" value="ECO:0007669"/>
    <property type="project" value="TreeGrafter"/>
</dbReference>
<dbReference type="GO" id="GO:0005829">
    <property type="term" value="C:cytosol"/>
    <property type="evidence" value="ECO:0007669"/>
    <property type="project" value="TreeGrafter"/>
</dbReference>
<dbReference type="Proteomes" id="UP000663842">
    <property type="component" value="Unassembled WGS sequence"/>
</dbReference>
<evidence type="ECO:0000313" key="2">
    <source>
        <dbReference type="EMBL" id="CAF4229202.1"/>
    </source>
</evidence>
<dbReference type="InterPro" id="IPR032466">
    <property type="entry name" value="Metal_Hydrolase"/>
</dbReference>
<proteinExistence type="predicted"/>
<organism evidence="1 3">
    <name type="scientific">Rotaria magnacalcarata</name>
    <dbReference type="NCBI Taxonomy" id="392030"/>
    <lineage>
        <taxon>Eukaryota</taxon>
        <taxon>Metazoa</taxon>
        <taxon>Spiralia</taxon>
        <taxon>Gnathifera</taxon>
        <taxon>Rotifera</taxon>
        <taxon>Eurotatoria</taxon>
        <taxon>Bdelloidea</taxon>
        <taxon>Philodinida</taxon>
        <taxon>Philodinidae</taxon>
        <taxon>Rotaria</taxon>
    </lineage>
</organism>
<dbReference type="Gene3D" id="3.20.20.140">
    <property type="entry name" value="Metal-dependent hydrolases"/>
    <property type="match status" value="1"/>
</dbReference>
<evidence type="ECO:0000313" key="1">
    <source>
        <dbReference type="EMBL" id="CAF2268490.1"/>
    </source>
</evidence>
<dbReference type="PANTHER" id="PTHR11409:SF43">
    <property type="entry name" value="ADENOSINE DEAMINASE"/>
    <property type="match status" value="1"/>
</dbReference>
<dbReference type="PANTHER" id="PTHR11409">
    <property type="entry name" value="ADENOSINE DEAMINASE"/>
    <property type="match status" value="1"/>
</dbReference>
<dbReference type="Proteomes" id="UP000663887">
    <property type="component" value="Unassembled WGS sequence"/>
</dbReference>
<dbReference type="GO" id="GO:0004000">
    <property type="term" value="F:adenosine deaminase activity"/>
    <property type="evidence" value="ECO:0007669"/>
    <property type="project" value="TreeGrafter"/>
</dbReference>
<protein>
    <recommendedName>
        <fullName evidence="4">Adenosine deaminase</fullName>
    </recommendedName>
</protein>
<evidence type="ECO:0008006" key="4">
    <source>
        <dbReference type="Google" id="ProtNLM"/>
    </source>
</evidence>
<gene>
    <name evidence="2" type="ORF">UXM345_LOCUS29543</name>
    <name evidence="1" type="ORF">XDN619_LOCUS36904</name>
</gene>
<reference evidence="1" key="1">
    <citation type="submission" date="2021-02" db="EMBL/GenBank/DDBJ databases">
        <authorList>
            <person name="Nowell W R."/>
        </authorList>
    </citation>
    <scope>NUCLEOTIDE SEQUENCE</scope>
</reference>
<dbReference type="SUPFAM" id="SSF51556">
    <property type="entry name" value="Metallo-dependent hydrolases"/>
    <property type="match status" value="1"/>
</dbReference>
<comment type="caution">
    <text evidence="1">The sequence shown here is derived from an EMBL/GenBank/DDBJ whole genome shotgun (WGS) entry which is preliminary data.</text>
</comment>
<dbReference type="GO" id="GO:0006154">
    <property type="term" value="P:adenosine catabolic process"/>
    <property type="evidence" value="ECO:0007669"/>
    <property type="project" value="TreeGrafter"/>
</dbReference>
<dbReference type="EMBL" id="CAJOBF010007309">
    <property type="protein sequence ID" value="CAF4229202.1"/>
    <property type="molecule type" value="Genomic_DNA"/>
</dbReference>
<accession>A0A817ANM7</accession>